<dbReference type="CDD" id="cd02440">
    <property type="entry name" value="AdoMet_MTases"/>
    <property type="match status" value="1"/>
</dbReference>
<feature type="region of interest" description="Disordered" evidence="1">
    <location>
        <begin position="200"/>
        <end position="219"/>
    </location>
</feature>
<dbReference type="PATRIC" id="fig|28092.6.peg.5981"/>
<dbReference type="Pfam" id="PF13578">
    <property type="entry name" value="Methyltransf_24"/>
    <property type="match status" value="1"/>
</dbReference>
<dbReference type="SUPFAM" id="SSF53335">
    <property type="entry name" value="S-adenosyl-L-methionine-dependent methyltransferases"/>
    <property type="match status" value="1"/>
</dbReference>
<protein>
    <recommendedName>
        <fullName evidence="4">SAM-dependent methyltransferase</fullName>
    </recommendedName>
</protein>
<gene>
    <name evidence="2" type="ORF">WM40_25335</name>
</gene>
<sequence>MIVSARILKTYLAGYGQVRTIEGMPVDGKGDYQPWLSFPLIEHLKGIDFSEKAIFEYGAGASTLFWAKRAKSVTSVEFDNGWFNQLKDNLPANVSLFHEDHGRHYADSIKRFSPSRFDVIVVDGAERYRSARAALDMLAPGGMVILDNAEWYPNTANMLVDAGLIEIRFSGFGPINAFTSTSSVFLSRDAKFALLPEARKKPIGGTDLPNGALDDGAPD</sequence>
<keyword evidence="3" id="KW-1185">Reference proteome</keyword>
<evidence type="ECO:0000313" key="2">
    <source>
        <dbReference type="EMBL" id="KKB61078.1"/>
    </source>
</evidence>
<reference evidence="2 3" key="1">
    <citation type="submission" date="2015-03" db="EMBL/GenBank/DDBJ databases">
        <title>Draft Genome Sequence of Burkholderia andropogonis type strain ICMP2807, isolated from Sorghum bicolor.</title>
        <authorList>
            <person name="Lopes-Santos L."/>
            <person name="Castro D.B."/>
            <person name="Ottoboni L.M."/>
            <person name="Park D."/>
            <person name="Weirc B.S."/>
            <person name="Destefano S.A."/>
        </authorList>
    </citation>
    <scope>NUCLEOTIDE SEQUENCE [LARGE SCALE GENOMIC DNA]</scope>
    <source>
        <strain evidence="2 3">ICMP2807</strain>
    </source>
</reference>
<comment type="caution">
    <text evidence="2">The sequence shown here is derived from an EMBL/GenBank/DDBJ whole genome shotgun (WGS) entry which is preliminary data.</text>
</comment>
<evidence type="ECO:0000313" key="3">
    <source>
        <dbReference type="Proteomes" id="UP000033618"/>
    </source>
</evidence>
<organism evidence="2 3">
    <name type="scientific">Robbsia andropogonis</name>
    <dbReference type="NCBI Taxonomy" id="28092"/>
    <lineage>
        <taxon>Bacteria</taxon>
        <taxon>Pseudomonadati</taxon>
        <taxon>Pseudomonadota</taxon>
        <taxon>Betaproteobacteria</taxon>
        <taxon>Burkholderiales</taxon>
        <taxon>Burkholderiaceae</taxon>
        <taxon>Robbsia</taxon>
    </lineage>
</organism>
<dbReference type="Gene3D" id="3.40.50.150">
    <property type="entry name" value="Vaccinia Virus protein VP39"/>
    <property type="match status" value="1"/>
</dbReference>
<dbReference type="STRING" id="28092.WM40_25335"/>
<accession>A0A0F5JTF8</accession>
<evidence type="ECO:0008006" key="4">
    <source>
        <dbReference type="Google" id="ProtNLM"/>
    </source>
</evidence>
<evidence type="ECO:0000256" key="1">
    <source>
        <dbReference type="SAM" id="MobiDB-lite"/>
    </source>
</evidence>
<dbReference type="AlphaFoldDB" id="A0A0F5JTF8"/>
<dbReference type="Proteomes" id="UP000033618">
    <property type="component" value="Unassembled WGS sequence"/>
</dbReference>
<name>A0A0F5JTF8_9BURK</name>
<proteinExistence type="predicted"/>
<dbReference type="InterPro" id="IPR029063">
    <property type="entry name" value="SAM-dependent_MTases_sf"/>
</dbReference>
<dbReference type="EMBL" id="LAQU01000077">
    <property type="protein sequence ID" value="KKB61078.1"/>
    <property type="molecule type" value="Genomic_DNA"/>
</dbReference>